<feature type="region of interest" description="Disordered" evidence="1">
    <location>
        <begin position="44"/>
        <end position="66"/>
    </location>
</feature>
<proteinExistence type="predicted"/>
<gene>
    <name evidence="2" type="ORF">IRJ41_007300</name>
</gene>
<organism evidence="2 3">
    <name type="scientific">Triplophysa rosa</name>
    <name type="common">Cave loach</name>
    <dbReference type="NCBI Taxonomy" id="992332"/>
    <lineage>
        <taxon>Eukaryota</taxon>
        <taxon>Metazoa</taxon>
        <taxon>Chordata</taxon>
        <taxon>Craniata</taxon>
        <taxon>Vertebrata</taxon>
        <taxon>Euteleostomi</taxon>
        <taxon>Actinopterygii</taxon>
        <taxon>Neopterygii</taxon>
        <taxon>Teleostei</taxon>
        <taxon>Ostariophysi</taxon>
        <taxon>Cypriniformes</taxon>
        <taxon>Nemacheilidae</taxon>
        <taxon>Triplophysa</taxon>
    </lineage>
</organism>
<dbReference type="EMBL" id="JAFHDT010000016">
    <property type="protein sequence ID" value="KAI7798567.1"/>
    <property type="molecule type" value="Genomic_DNA"/>
</dbReference>
<reference evidence="2" key="1">
    <citation type="submission" date="2021-02" db="EMBL/GenBank/DDBJ databases">
        <title>Comparative genomics reveals that relaxation of natural selection precedes convergent phenotypic evolution of cavefish.</title>
        <authorList>
            <person name="Peng Z."/>
        </authorList>
    </citation>
    <scope>NUCLEOTIDE SEQUENCE</scope>
    <source>
        <tissue evidence="2">Muscle</tissue>
    </source>
</reference>
<dbReference type="AlphaFoldDB" id="A0A9W7TJR2"/>
<name>A0A9W7TJR2_TRIRA</name>
<evidence type="ECO:0000256" key="1">
    <source>
        <dbReference type="SAM" id="MobiDB-lite"/>
    </source>
</evidence>
<comment type="caution">
    <text evidence="2">The sequence shown here is derived from an EMBL/GenBank/DDBJ whole genome shotgun (WGS) entry which is preliminary data.</text>
</comment>
<feature type="compositionally biased region" description="Basic and acidic residues" evidence="1">
    <location>
        <begin position="46"/>
        <end position="61"/>
    </location>
</feature>
<evidence type="ECO:0000313" key="3">
    <source>
        <dbReference type="Proteomes" id="UP001059041"/>
    </source>
</evidence>
<protein>
    <submittedName>
        <fullName evidence="2">Uncharacterized protein</fullName>
    </submittedName>
</protein>
<evidence type="ECO:0000313" key="2">
    <source>
        <dbReference type="EMBL" id="KAI7798567.1"/>
    </source>
</evidence>
<dbReference type="Proteomes" id="UP001059041">
    <property type="component" value="Linkage Group LG16"/>
</dbReference>
<accession>A0A9W7TJR2</accession>
<sequence>MTVAGLAEGGSCRTTCPPPWLKLLALHTDAQVDRCQGGRPQGLKNCVRESESSERAERERSQSVPSAHVLRGCSGVLCKNQQRQPSSSRNPMLVYQLTLADGNIVAMLVHWLNKLQTSQTSLIQLGQVKNQQLTHLETNLILQRAPTLFSSFYFIPSIFSHPPAFACGKSWNAVVCLKRVKPTPEADAVTLQEKPTGSHLMHTACLIASPTHLKQIFETKALVFKLCNILDAT</sequence>
<keyword evidence="3" id="KW-1185">Reference proteome</keyword>